<proteinExistence type="predicted"/>
<comment type="caution">
    <text evidence="3">The sequence shown here is derived from an EMBL/GenBank/DDBJ whole genome shotgun (WGS) entry which is preliminary data.</text>
</comment>
<name>A0AAD6QK05_9ROSI</name>
<keyword evidence="2" id="KW-0472">Membrane</keyword>
<keyword evidence="4" id="KW-1185">Reference proteome</keyword>
<evidence type="ECO:0000256" key="1">
    <source>
        <dbReference type="SAM" id="MobiDB-lite"/>
    </source>
</evidence>
<evidence type="ECO:0000313" key="3">
    <source>
        <dbReference type="EMBL" id="KAJ6991813.1"/>
    </source>
</evidence>
<keyword evidence="2" id="KW-1133">Transmembrane helix</keyword>
<evidence type="ECO:0000313" key="4">
    <source>
        <dbReference type="Proteomes" id="UP001164929"/>
    </source>
</evidence>
<evidence type="ECO:0000256" key="2">
    <source>
        <dbReference type="SAM" id="Phobius"/>
    </source>
</evidence>
<dbReference type="AlphaFoldDB" id="A0AAD6QK05"/>
<accession>A0AAD6QK05</accession>
<gene>
    <name evidence="3" type="ORF">NC653_015226</name>
</gene>
<sequence>MDRVVDNIGPPPSYSHLTCKGQRSQSATPPSLFPLLLLCQMPSSCLLMWLLLL</sequence>
<protein>
    <submittedName>
        <fullName evidence="3">Uncharacterized protein</fullName>
    </submittedName>
</protein>
<organism evidence="3 4">
    <name type="scientific">Populus alba x Populus x berolinensis</name>
    <dbReference type="NCBI Taxonomy" id="444605"/>
    <lineage>
        <taxon>Eukaryota</taxon>
        <taxon>Viridiplantae</taxon>
        <taxon>Streptophyta</taxon>
        <taxon>Embryophyta</taxon>
        <taxon>Tracheophyta</taxon>
        <taxon>Spermatophyta</taxon>
        <taxon>Magnoliopsida</taxon>
        <taxon>eudicotyledons</taxon>
        <taxon>Gunneridae</taxon>
        <taxon>Pentapetalae</taxon>
        <taxon>rosids</taxon>
        <taxon>fabids</taxon>
        <taxon>Malpighiales</taxon>
        <taxon>Salicaceae</taxon>
        <taxon>Saliceae</taxon>
        <taxon>Populus</taxon>
    </lineage>
</organism>
<keyword evidence="2" id="KW-0812">Transmembrane</keyword>
<feature type="transmembrane region" description="Helical" evidence="2">
    <location>
        <begin position="32"/>
        <end position="52"/>
    </location>
</feature>
<feature type="region of interest" description="Disordered" evidence="1">
    <location>
        <begin position="1"/>
        <end position="26"/>
    </location>
</feature>
<dbReference type="EMBL" id="JAQIZT010000006">
    <property type="protein sequence ID" value="KAJ6991813.1"/>
    <property type="molecule type" value="Genomic_DNA"/>
</dbReference>
<dbReference type="Proteomes" id="UP001164929">
    <property type="component" value="Chromosome 6"/>
</dbReference>
<reference evidence="3" key="1">
    <citation type="journal article" date="2023" name="Mol. Ecol. Resour.">
        <title>Chromosome-level genome assembly of a triploid poplar Populus alba 'Berolinensis'.</title>
        <authorList>
            <person name="Chen S."/>
            <person name="Yu Y."/>
            <person name="Wang X."/>
            <person name="Wang S."/>
            <person name="Zhang T."/>
            <person name="Zhou Y."/>
            <person name="He R."/>
            <person name="Meng N."/>
            <person name="Wang Y."/>
            <person name="Liu W."/>
            <person name="Liu Z."/>
            <person name="Liu J."/>
            <person name="Guo Q."/>
            <person name="Huang H."/>
            <person name="Sederoff R.R."/>
            <person name="Wang G."/>
            <person name="Qu G."/>
            <person name="Chen S."/>
        </authorList>
    </citation>
    <scope>NUCLEOTIDE SEQUENCE</scope>
    <source>
        <strain evidence="3">SC-2020</strain>
    </source>
</reference>